<accession>A0AAW2GTH3</accession>
<name>A0AAW2GTH3_9HYME</name>
<sequence>MAMRKRSGSGAKRQHKCKLVPIYESFFKGEDLTLAHPNFWNELFLIKPIVSHIENEILHMTSEQLNASKENLNALVCHCVDTLVDEHPFRIVYALQTLAAVIQSMYKKANQGDYGFNLIDILVGFDSAEQRMTTLMQHCNNFLTGEYPDSLKALCLKLLLIIVTGMDNISQNTLLEYVMLNSVFESLIQLLRDTAARNRHGHDAVLLLTLLVNYRKYESANPYIVKLSILDDELALNGYGQAISSSLTEFCRQFAQQRAGIAIIFLL</sequence>
<dbReference type="GO" id="GO:0005829">
    <property type="term" value="C:cytosol"/>
    <property type="evidence" value="ECO:0007669"/>
    <property type="project" value="TreeGrafter"/>
</dbReference>
<dbReference type="InterPro" id="IPR039868">
    <property type="entry name" value="ARMD3-like"/>
</dbReference>
<keyword evidence="2" id="KW-1185">Reference proteome</keyword>
<dbReference type="Proteomes" id="UP001430953">
    <property type="component" value="Unassembled WGS sequence"/>
</dbReference>
<evidence type="ECO:0000313" key="1">
    <source>
        <dbReference type="EMBL" id="KAL0130605.1"/>
    </source>
</evidence>
<proteinExistence type="predicted"/>
<dbReference type="AlphaFoldDB" id="A0AAW2GTH3"/>
<gene>
    <name evidence="1" type="ORF">PUN28_002324</name>
</gene>
<dbReference type="EMBL" id="JADYXP020000002">
    <property type="protein sequence ID" value="KAL0130605.1"/>
    <property type="molecule type" value="Genomic_DNA"/>
</dbReference>
<comment type="caution">
    <text evidence="1">The sequence shown here is derived from an EMBL/GenBank/DDBJ whole genome shotgun (WGS) entry which is preliminary data.</text>
</comment>
<dbReference type="PANTHER" id="PTHR13608">
    <property type="entry name" value="ARMADILLO-LIKE HELICAL DOMAIN-CONTAINING PROTEIN 3"/>
    <property type="match status" value="1"/>
</dbReference>
<organism evidence="1 2">
    <name type="scientific">Cardiocondyla obscurior</name>
    <dbReference type="NCBI Taxonomy" id="286306"/>
    <lineage>
        <taxon>Eukaryota</taxon>
        <taxon>Metazoa</taxon>
        <taxon>Ecdysozoa</taxon>
        <taxon>Arthropoda</taxon>
        <taxon>Hexapoda</taxon>
        <taxon>Insecta</taxon>
        <taxon>Pterygota</taxon>
        <taxon>Neoptera</taxon>
        <taxon>Endopterygota</taxon>
        <taxon>Hymenoptera</taxon>
        <taxon>Apocrita</taxon>
        <taxon>Aculeata</taxon>
        <taxon>Formicoidea</taxon>
        <taxon>Formicidae</taxon>
        <taxon>Myrmicinae</taxon>
        <taxon>Cardiocondyla</taxon>
    </lineage>
</organism>
<reference evidence="1 2" key="1">
    <citation type="submission" date="2023-03" db="EMBL/GenBank/DDBJ databases">
        <title>High recombination rates correlate with genetic variation in Cardiocondyla obscurior ants.</title>
        <authorList>
            <person name="Errbii M."/>
        </authorList>
    </citation>
    <scope>NUCLEOTIDE SEQUENCE [LARGE SCALE GENOMIC DNA]</scope>
    <source>
        <strain evidence="1">Alpha-2009</strain>
        <tissue evidence="1">Whole body</tissue>
    </source>
</reference>
<protein>
    <submittedName>
        <fullName evidence="1">Uncharacterized protein</fullName>
    </submittedName>
</protein>
<evidence type="ECO:0000313" key="2">
    <source>
        <dbReference type="Proteomes" id="UP001430953"/>
    </source>
</evidence>
<dbReference type="PANTHER" id="PTHR13608:SF3">
    <property type="entry name" value="ARMADILLO-LIKE HELICAL DOMAIN-CONTAINING PROTEIN 3"/>
    <property type="match status" value="1"/>
</dbReference>